<dbReference type="PANTHER" id="PTHR45947">
    <property type="entry name" value="SULFOQUINOVOSYL TRANSFERASE SQD2"/>
    <property type="match status" value="1"/>
</dbReference>
<feature type="non-terminal residue" evidence="1">
    <location>
        <position position="1"/>
    </location>
</feature>
<protein>
    <submittedName>
        <fullName evidence="1">Glycosyltransferase family 4 protein</fullName>
    </submittedName>
</protein>
<comment type="caution">
    <text evidence="1">The sequence shown here is derived from an EMBL/GenBank/DDBJ whole genome shotgun (WGS) entry which is preliminary data.</text>
</comment>
<name>A0A6L9QCG3_9ACTN</name>
<gene>
    <name evidence="1" type="ORF">G3I70_09605</name>
</gene>
<dbReference type="Gene3D" id="3.40.50.2000">
    <property type="entry name" value="Glycogen Phosphorylase B"/>
    <property type="match status" value="1"/>
</dbReference>
<dbReference type="GO" id="GO:0016757">
    <property type="term" value="F:glycosyltransferase activity"/>
    <property type="evidence" value="ECO:0007669"/>
    <property type="project" value="TreeGrafter"/>
</dbReference>
<dbReference type="InterPro" id="IPR050194">
    <property type="entry name" value="Glycosyltransferase_grp1"/>
</dbReference>
<organism evidence="1 2">
    <name type="scientific">Actinomadura bangladeshensis</name>
    <dbReference type="NCBI Taxonomy" id="453573"/>
    <lineage>
        <taxon>Bacteria</taxon>
        <taxon>Bacillati</taxon>
        <taxon>Actinomycetota</taxon>
        <taxon>Actinomycetes</taxon>
        <taxon>Streptosporangiales</taxon>
        <taxon>Thermomonosporaceae</taxon>
        <taxon>Actinomadura</taxon>
    </lineage>
</organism>
<evidence type="ECO:0000313" key="1">
    <source>
        <dbReference type="EMBL" id="NEA22748.1"/>
    </source>
</evidence>
<dbReference type="SUPFAM" id="SSF53756">
    <property type="entry name" value="UDP-Glycosyltransferase/glycogen phosphorylase"/>
    <property type="match status" value="1"/>
</dbReference>
<dbReference type="AlphaFoldDB" id="A0A6L9QCG3"/>
<evidence type="ECO:0000313" key="2">
    <source>
        <dbReference type="Proteomes" id="UP000475532"/>
    </source>
</evidence>
<keyword evidence="1" id="KW-0808">Transferase</keyword>
<dbReference type="Pfam" id="PF13692">
    <property type="entry name" value="Glyco_trans_1_4"/>
    <property type="match status" value="1"/>
</dbReference>
<reference evidence="1 2" key="1">
    <citation type="submission" date="2020-01" db="EMBL/GenBank/DDBJ databases">
        <title>Insect and environment-associated Actinomycetes.</title>
        <authorList>
            <person name="Currrie C."/>
            <person name="Chevrette M."/>
            <person name="Carlson C."/>
            <person name="Stubbendieck R."/>
            <person name="Wendt-Pienkowski E."/>
        </authorList>
    </citation>
    <scope>NUCLEOTIDE SEQUENCE [LARGE SCALE GENOMIC DNA]</scope>
    <source>
        <strain evidence="1 2">SID10258</strain>
    </source>
</reference>
<dbReference type="Proteomes" id="UP000475532">
    <property type="component" value="Unassembled WGS sequence"/>
</dbReference>
<dbReference type="PANTHER" id="PTHR45947:SF3">
    <property type="entry name" value="SULFOQUINOVOSYL TRANSFERASE SQD2"/>
    <property type="match status" value="1"/>
</dbReference>
<proteinExistence type="predicted"/>
<sequence length="158" mass="16461">RLLLVGAGPMRGELERLAHELRVPVVFTGGTSDVAGALAAMDVLAAPSVQETFGLGVLEALAAGLPVRYTACPALDDLPPGEAPGARRLPTDPAVWSAELARVLAGDRAGDRDRTRVPPVVARYDIARQAAELARLYLPGPAARGVAPIRERAQDAAT</sequence>
<dbReference type="RefSeq" id="WP_163054643.1">
    <property type="nucleotide sequence ID" value="NZ_JAAGLI010000227.1"/>
</dbReference>
<accession>A0A6L9QCG3</accession>
<dbReference type="EMBL" id="JAAGLI010000227">
    <property type="protein sequence ID" value="NEA22748.1"/>
    <property type="molecule type" value="Genomic_DNA"/>
</dbReference>